<dbReference type="EC" id="1.1.1.262" evidence="10"/>
<evidence type="ECO:0000256" key="3">
    <source>
        <dbReference type="ARBA" id="ARBA00022833"/>
    </source>
</evidence>
<feature type="binding site" evidence="10">
    <location>
        <position position="131"/>
    </location>
    <ligand>
        <name>substrate</name>
    </ligand>
</feature>
<dbReference type="EMBL" id="JBHSAB010000020">
    <property type="protein sequence ID" value="MFC3909094.1"/>
    <property type="molecule type" value="Genomic_DNA"/>
</dbReference>
<keyword evidence="1 10" id="KW-0963">Cytoplasm</keyword>
<feature type="binding site" evidence="10">
    <location>
        <position position="260"/>
    </location>
    <ligand>
        <name>a divalent metal cation</name>
        <dbReference type="ChEBI" id="CHEBI:60240"/>
        <note>ligand shared between dimeric partners</note>
    </ligand>
</feature>
<evidence type="ECO:0000256" key="6">
    <source>
        <dbReference type="ARBA" id="ARBA00023002"/>
    </source>
</evidence>
<dbReference type="Pfam" id="PF04166">
    <property type="entry name" value="PdxA"/>
    <property type="match status" value="1"/>
</dbReference>
<dbReference type="NCBIfam" id="TIGR00557">
    <property type="entry name" value="pdxA"/>
    <property type="match status" value="1"/>
</dbReference>
<name>A0ABV8CFH8_9GAMM</name>
<keyword evidence="4 10" id="KW-0460">Magnesium</keyword>
<evidence type="ECO:0000256" key="7">
    <source>
        <dbReference type="ARBA" id="ARBA00023027"/>
    </source>
</evidence>
<keyword evidence="7 10" id="KW-0520">NAD</keyword>
<keyword evidence="9 10" id="KW-0170">Cobalt</keyword>
<dbReference type="InterPro" id="IPR037510">
    <property type="entry name" value="PdxA"/>
</dbReference>
<keyword evidence="6 10" id="KW-0560">Oxidoreductase</keyword>
<comment type="miscellaneous">
    <text evidence="10">The active site is located at the dimer interface.</text>
</comment>
<keyword evidence="5 10" id="KW-0521">NADP</keyword>
<dbReference type="InterPro" id="IPR005255">
    <property type="entry name" value="PdxA_fam"/>
</dbReference>
<comment type="pathway">
    <text evidence="10">Cofactor biosynthesis; pyridoxine 5'-phosphate biosynthesis; pyridoxine 5'-phosphate from D-erythrose 4-phosphate: step 4/5.</text>
</comment>
<evidence type="ECO:0000256" key="9">
    <source>
        <dbReference type="ARBA" id="ARBA00023285"/>
    </source>
</evidence>
<evidence type="ECO:0000256" key="1">
    <source>
        <dbReference type="ARBA" id="ARBA00022490"/>
    </source>
</evidence>
<sequence length="326" mass="35056">MKPVLVTSGEPAGIGPDICLPLAESDLPIVVIGNKQVLQERADKLGLTVELVDYDPDQPYHKKKNVLPILSLPCAVDVIPGKLEPNNASHVLAMLDLAASLCLQNQFSALVTAPVNKAVINQAGFPFTGHTEFFADKCGVETVVMMLACKTMRVALVTTHLPIQKVPSAITQQLIIDVILKLHYSLQQDFGIAQPVIHVAGLNPHAGEGGYLGREEIDTISPALAILRSRNINVTGPYPADTMFAQSKRTNIDAFVAMYHDQGLPVLKYAGFGQAVNITLGLPIIRTSVDHGTALELAGTGNAEHSSLFFAVETAFSMADQRNKYD</sequence>
<dbReference type="HAMAP" id="MF_00536">
    <property type="entry name" value="PdxA"/>
    <property type="match status" value="1"/>
</dbReference>
<comment type="subcellular location">
    <subcellularLocation>
        <location evidence="10">Cytoplasm</location>
    </subcellularLocation>
</comment>
<dbReference type="PANTHER" id="PTHR30004:SF5">
    <property type="entry name" value="4-HYDROXYTHREONINE-4-PHOSPHATE DEHYDROGENASE"/>
    <property type="match status" value="1"/>
</dbReference>
<evidence type="ECO:0000256" key="5">
    <source>
        <dbReference type="ARBA" id="ARBA00022857"/>
    </source>
</evidence>
<reference evidence="12" key="1">
    <citation type="journal article" date="2019" name="Int. J. Syst. Evol. Microbiol.">
        <title>The Global Catalogue of Microorganisms (GCM) 10K type strain sequencing project: providing services to taxonomists for standard genome sequencing and annotation.</title>
        <authorList>
            <consortium name="The Broad Institute Genomics Platform"/>
            <consortium name="The Broad Institute Genome Sequencing Center for Infectious Disease"/>
            <person name="Wu L."/>
            <person name="Ma J."/>
        </authorList>
    </citation>
    <scope>NUCLEOTIDE SEQUENCE [LARGE SCALE GENOMIC DNA]</scope>
    <source>
        <strain evidence="12">CCUG 59858</strain>
    </source>
</reference>
<feature type="binding site" evidence="10">
    <location>
        <position position="160"/>
    </location>
    <ligand>
        <name>a divalent metal cation</name>
        <dbReference type="ChEBI" id="CHEBI:60240"/>
        <note>ligand shared between dimeric partners</note>
    </ligand>
</feature>
<keyword evidence="3 10" id="KW-0862">Zinc</keyword>
<protein>
    <recommendedName>
        <fullName evidence="10">4-hydroxythreonine-4-phosphate dehydrogenase</fullName>
        <ecNumber evidence="10">1.1.1.262</ecNumber>
    </recommendedName>
    <alternativeName>
        <fullName evidence="10">4-(phosphohydroxy)-L-threonine dehydrogenase</fullName>
    </alternativeName>
</protein>
<dbReference type="Gene3D" id="3.40.718.10">
    <property type="entry name" value="Isopropylmalate Dehydrogenase"/>
    <property type="match status" value="1"/>
</dbReference>
<feature type="binding site" evidence="10">
    <location>
        <position position="268"/>
    </location>
    <ligand>
        <name>substrate</name>
    </ligand>
</feature>
<evidence type="ECO:0000256" key="10">
    <source>
        <dbReference type="HAMAP-Rule" id="MF_00536"/>
    </source>
</evidence>
<feature type="binding site" evidence="10">
    <location>
        <position position="277"/>
    </location>
    <ligand>
        <name>substrate</name>
    </ligand>
</feature>
<accession>A0ABV8CFH8</accession>
<dbReference type="PANTHER" id="PTHR30004">
    <property type="entry name" value="4-HYDROXYTHREONINE-4-PHOSPHATE DEHYDROGENASE"/>
    <property type="match status" value="1"/>
</dbReference>
<organism evidence="11 12">
    <name type="scientific">Legionella dresdenensis</name>
    <dbReference type="NCBI Taxonomy" id="450200"/>
    <lineage>
        <taxon>Bacteria</taxon>
        <taxon>Pseudomonadati</taxon>
        <taxon>Pseudomonadota</taxon>
        <taxon>Gammaproteobacteria</taxon>
        <taxon>Legionellales</taxon>
        <taxon>Legionellaceae</taxon>
        <taxon>Legionella</taxon>
    </lineage>
</organism>
<comment type="similarity">
    <text evidence="10">Belongs to the PdxA family.</text>
</comment>
<evidence type="ECO:0000256" key="2">
    <source>
        <dbReference type="ARBA" id="ARBA00022723"/>
    </source>
</evidence>
<dbReference type="SUPFAM" id="SSF53659">
    <property type="entry name" value="Isocitrate/Isopropylmalate dehydrogenase-like"/>
    <property type="match status" value="1"/>
</dbReference>
<proteinExistence type="inferred from homology"/>
<feature type="binding site" evidence="10">
    <location>
        <position position="130"/>
    </location>
    <ligand>
        <name>substrate</name>
    </ligand>
</feature>
<comment type="function">
    <text evidence="10">Catalyzes the NAD(P)-dependent oxidation of 4-(phosphooxy)-L-threonine (HTP) into 2-amino-3-oxo-4-(phosphooxy)butyric acid which spontaneously decarboxylates to form 3-amino-2-oxopropyl phosphate (AHAP).</text>
</comment>
<evidence type="ECO:0000256" key="8">
    <source>
        <dbReference type="ARBA" id="ARBA00023096"/>
    </source>
</evidence>
<dbReference type="Proteomes" id="UP001595758">
    <property type="component" value="Unassembled WGS sequence"/>
</dbReference>
<comment type="caution">
    <text evidence="11">The sequence shown here is derived from an EMBL/GenBank/DDBJ whole genome shotgun (WGS) entry which is preliminary data.</text>
</comment>
<feature type="binding site" evidence="10">
    <location>
        <position position="286"/>
    </location>
    <ligand>
        <name>substrate</name>
    </ligand>
</feature>
<evidence type="ECO:0000256" key="4">
    <source>
        <dbReference type="ARBA" id="ARBA00022842"/>
    </source>
</evidence>
<keyword evidence="12" id="KW-1185">Reference proteome</keyword>
<evidence type="ECO:0000313" key="12">
    <source>
        <dbReference type="Proteomes" id="UP001595758"/>
    </source>
</evidence>
<keyword evidence="8 10" id="KW-0664">Pyridoxine biosynthesis</keyword>
<comment type="cofactor">
    <cofactor evidence="10">
        <name>Zn(2+)</name>
        <dbReference type="ChEBI" id="CHEBI:29105"/>
    </cofactor>
    <cofactor evidence="10">
        <name>Mg(2+)</name>
        <dbReference type="ChEBI" id="CHEBI:18420"/>
    </cofactor>
    <cofactor evidence="10">
        <name>Co(2+)</name>
        <dbReference type="ChEBI" id="CHEBI:48828"/>
    </cofactor>
    <text evidence="10">Binds 1 divalent metal cation per subunit. Can use ions such as Zn(2+), Mg(2+) or Co(2+).</text>
</comment>
<comment type="subunit">
    <text evidence="10">Homodimer.</text>
</comment>
<feature type="binding site" evidence="10">
    <location>
        <position position="205"/>
    </location>
    <ligand>
        <name>a divalent metal cation</name>
        <dbReference type="ChEBI" id="CHEBI:60240"/>
        <note>ligand shared between dimeric partners</note>
    </ligand>
</feature>
<comment type="catalytic activity">
    <reaction evidence="10">
        <text>4-(phosphooxy)-L-threonine + NAD(+) = 3-amino-2-oxopropyl phosphate + CO2 + NADH</text>
        <dbReference type="Rhea" id="RHEA:32275"/>
        <dbReference type="ChEBI" id="CHEBI:16526"/>
        <dbReference type="ChEBI" id="CHEBI:57279"/>
        <dbReference type="ChEBI" id="CHEBI:57540"/>
        <dbReference type="ChEBI" id="CHEBI:57945"/>
        <dbReference type="ChEBI" id="CHEBI:58452"/>
        <dbReference type="EC" id="1.1.1.262"/>
    </reaction>
</comment>
<gene>
    <name evidence="10 11" type="primary">pdxA</name>
    <name evidence="11" type="ORF">ACFORL_08405</name>
</gene>
<keyword evidence="2 10" id="KW-0479">Metal-binding</keyword>
<evidence type="ECO:0000313" key="11">
    <source>
        <dbReference type="EMBL" id="MFC3909094.1"/>
    </source>
</evidence>
<dbReference type="RefSeq" id="WP_382342993.1">
    <property type="nucleotide sequence ID" value="NZ_JBHSAB010000020.1"/>
</dbReference>
<dbReference type="GO" id="GO:0050570">
    <property type="term" value="F:4-hydroxythreonine-4-phosphate dehydrogenase activity"/>
    <property type="evidence" value="ECO:0007669"/>
    <property type="project" value="UniProtKB-EC"/>
</dbReference>